<protein>
    <submittedName>
        <fullName evidence="3">Ala-tRNA(Pro) deacylase</fullName>
        <ecNumber evidence="3">3.1.1.-</ecNumber>
    </submittedName>
</protein>
<dbReference type="CDD" id="cd04335">
    <property type="entry name" value="PrdX_deacylase"/>
    <property type="match status" value="1"/>
</dbReference>
<dbReference type="SUPFAM" id="SSF55826">
    <property type="entry name" value="YbaK/ProRS associated domain"/>
    <property type="match status" value="1"/>
</dbReference>
<dbReference type="Proteomes" id="UP000522163">
    <property type="component" value="Unassembled WGS sequence"/>
</dbReference>
<dbReference type="PANTHER" id="PTHR31423">
    <property type="entry name" value="YBAK DOMAIN-CONTAINING PROTEIN"/>
    <property type="match status" value="1"/>
</dbReference>
<dbReference type="InterPro" id="IPR007214">
    <property type="entry name" value="YbaK/aa-tRNA-synth-assoc-dom"/>
</dbReference>
<comment type="similarity">
    <text evidence="1">Belongs to the PRORSD1 family.</text>
</comment>
<dbReference type="InterPro" id="IPR036754">
    <property type="entry name" value="YbaK/aa-tRNA-synt-asso_dom_sf"/>
</dbReference>
<dbReference type="Gene3D" id="3.90.960.10">
    <property type="entry name" value="YbaK/aminoacyl-tRNA synthetase-associated domain"/>
    <property type="match status" value="1"/>
</dbReference>
<evidence type="ECO:0000256" key="1">
    <source>
        <dbReference type="ARBA" id="ARBA00010201"/>
    </source>
</evidence>
<proteinExistence type="inferred from homology"/>
<dbReference type="PANTHER" id="PTHR31423:SF3">
    <property type="entry name" value="PROLYL-TRNA SYNTHETASE ASSOCIATED DOMAIN-CONTAINING PROTEIN 1-RELATED"/>
    <property type="match status" value="1"/>
</dbReference>
<reference evidence="3 4" key="1">
    <citation type="submission" date="2020-08" db="EMBL/GenBank/DDBJ databases">
        <title>Genomic Encyclopedia of Type Strains, Phase IV (KMG-IV): sequencing the most valuable type-strain genomes for metagenomic binning, comparative biology and taxonomic classification.</title>
        <authorList>
            <person name="Goeker M."/>
        </authorList>
    </citation>
    <scope>NUCLEOTIDE SEQUENCE [LARGE SCALE GENOMIC DNA]</scope>
    <source>
        <strain evidence="3 4">DSM 17245</strain>
    </source>
</reference>
<sequence>MALQVEKGRPAQNEGRSKKELAVYDYLDKQGIAYERVDHPEAHTMEDCIPIEEALGAKVFKNLFLTNGKHSYYYLLLMPGDKPFKTKELSAQLGVSRLSFAEPEEMEEVLGCTPGSSSIFGLIHDKEDLVELLVDKDLMKEEYLCAHPCHNIATLKVKTSDLFGKFLKSTKHYKTEVQLKGEE</sequence>
<evidence type="ECO:0000259" key="2">
    <source>
        <dbReference type="Pfam" id="PF04073"/>
    </source>
</evidence>
<gene>
    <name evidence="3" type="ORF">HNQ46_001057</name>
</gene>
<dbReference type="GO" id="GO:0002161">
    <property type="term" value="F:aminoacyl-tRNA deacylase activity"/>
    <property type="evidence" value="ECO:0007669"/>
    <property type="project" value="InterPro"/>
</dbReference>
<dbReference type="RefSeq" id="WP_183683633.1">
    <property type="nucleotide sequence ID" value="NZ_JACHHH010000004.1"/>
</dbReference>
<name>A0A7W9SGP4_9FIRM</name>
<accession>A0A7W9SGP4</accession>
<evidence type="ECO:0000313" key="3">
    <source>
        <dbReference type="EMBL" id="MBB6041085.1"/>
    </source>
</evidence>
<dbReference type="Pfam" id="PF04073">
    <property type="entry name" value="tRNA_edit"/>
    <property type="match status" value="1"/>
</dbReference>
<dbReference type="EC" id="3.1.1.-" evidence="3"/>
<dbReference type="GeneID" id="85014609"/>
<dbReference type="AlphaFoldDB" id="A0A7W9SGP4"/>
<organism evidence="3 4">
    <name type="scientific">Oribacterium sinus</name>
    <dbReference type="NCBI Taxonomy" id="237576"/>
    <lineage>
        <taxon>Bacteria</taxon>
        <taxon>Bacillati</taxon>
        <taxon>Bacillota</taxon>
        <taxon>Clostridia</taxon>
        <taxon>Lachnospirales</taxon>
        <taxon>Lachnospiraceae</taxon>
        <taxon>Oribacterium</taxon>
    </lineage>
</organism>
<comment type="caution">
    <text evidence="3">The sequence shown here is derived from an EMBL/GenBank/DDBJ whole genome shotgun (WGS) entry which is preliminary data.</text>
</comment>
<evidence type="ECO:0000313" key="4">
    <source>
        <dbReference type="Proteomes" id="UP000522163"/>
    </source>
</evidence>
<feature type="domain" description="YbaK/aminoacyl-tRNA synthetase-associated" evidence="2">
    <location>
        <begin position="39"/>
        <end position="162"/>
    </location>
</feature>
<dbReference type="InterPro" id="IPR040285">
    <property type="entry name" value="ProX/PRXD1"/>
</dbReference>
<keyword evidence="3" id="KW-0378">Hydrolase</keyword>
<dbReference type="EMBL" id="JACHHH010000004">
    <property type="protein sequence ID" value="MBB6041085.1"/>
    <property type="molecule type" value="Genomic_DNA"/>
</dbReference>